<evidence type="ECO:0000256" key="1">
    <source>
        <dbReference type="ARBA" id="ARBA00010792"/>
    </source>
</evidence>
<evidence type="ECO:0000256" key="2">
    <source>
        <dbReference type="SAM" id="Phobius"/>
    </source>
</evidence>
<evidence type="ECO:0000259" key="3">
    <source>
        <dbReference type="Pfam" id="PF09335"/>
    </source>
</evidence>
<feature type="transmembrane region" description="Helical" evidence="2">
    <location>
        <begin position="127"/>
        <end position="147"/>
    </location>
</feature>
<comment type="similarity">
    <text evidence="1">Belongs to the DedA family.</text>
</comment>
<dbReference type="GO" id="GO:0005886">
    <property type="term" value="C:plasma membrane"/>
    <property type="evidence" value="ECO:0007669"/>
    <property type="project" value="TreeGrafter"/>
</dbReference>
<accession>A0A366EYY0</accession>
<feature type="transmembrane region" description="Helical" evidence="2">
    <location>
        <begin position="12"/>
        <end position="30"/>
    </location>
</feature>
<evidence type="ECO:0000313" key="5">
    <source>
        <dbReference type="Proteomes" id="UP000252118"/>
    </source>
</evidence>
<name>A0A366EYY0_9BACI</name>
<dbReference type="Proteomes" id="UP000252118">
    <property type="component" value="Unassembled WGS sequence"/>
</dbReference>
<feature type="domain" description="VTT" evidence="3">
    <location>
        <begin position="30"/>
        <end position="148"/>
    </location>
</feature>
<comment type="caution">
    <text evidence="4">The sequence shown here is derived from an EMBL/GenBank/DDBJ whole genome shotgun (WGS) entry which is preliminary data.</text>
</comment>
<reference evidence="4 5" key="1">
    <citation type="submission" date="2018-06" db="EMBL/GenBank/DDBJ databases">
        <title>Freshwater and sediment microbial communities from various areas in North America, analyzing microbe dynamics in response to fracking.</title>
        <authorList>
            <person name="Lamendella R."/>
        </authorList>
    </citation>
    <scope>NUCLEOTIDE SEQUENCE [LARGE SCALE GENOMIC DNA]</scope>
    <source>
        <strain evidence="4 5">97B</strain>
    </source>
</reference>
<organism evidence="4 5">
    <name type="scientific">Rossellomorea aquimaris</name>
    <dbReference type="NCBI Taxonomy" id="189382"/>
    <lineage>
        <taxon>Bacteria</taxon>
        <taxon>Bacillati</taxon>
        <taxon>Bacillota</taxon>
        <taxon>Bacilli</taxon>
        <taxon>Bacillales</taxon>
        <taxon>Bacillaceae</taxon>
        <taxon>Rossellomorea</taxon>
    </lineage>
</organism>
<feature type="transmembrane region" description="Helical" evidence="2">
    <location>
        <begin position="50"/>
        <end position="73"/>
    </location>
</feature>
<dbReference type="InterPro" id="IPR051311">
    <property type="entry name" value="DedA_domain"/>
</dbReference>
<dbReference type="EMBL" id="QNRJ01000002">
    <property type="protein sequence ID" value="RBP06699.1"/>
    <property type="molecule type" value="Genomic_DNA"/>
</dbReference>
<dbReference type="AlphaFoldDB" id="A0A366EYY0"/>
<keyword evidence="2" id="KW-1133">Transmembrane helix</keyword>
<protein>
    <submittedName>
        <fullName evidence="4">Membrane protein DedA with SNARE-associated domain</fullName>
    </submittedName>
</protein>
<feature type="transmembrane region" description="Helical" evidence="2">
    <location>
        <begin position="159"/>
        <end position="181"/>
    </location>
</feature>
<dbReference type="Pfam" id="PF09335">
    <property type="entry name" value="VTT_dom"/>
    <property type="match status" value="1"/>
</dbReference>
<dbReference type="PANTHER" id="PTHR42709:SF9">
    <property type="entry name" value="ALKALINE PHOSPHATASE LIKE PROTEIN"/>
    <property type="match status" value="1"/>
</dbReference>
<dbReference type="PANTHER" id="PTHR42709">
    <property type="entry name" value="ALKALINE PHOSPHATASE LIKE PROTEIN"/>
    <property type="match status" value="1"/>
</dbReference>
<proteinExistence type="inferred from homology"/>
<sequence>MFDFVIKLIKELGMWGLFAGNAIEASSLPFPGALVTLTYGYFLDPSWTKLIILAFTSSLVYTVFSYIPYGIGYKLKDKIKEKTSSKKMAKGQKWFRKCGLWSIAITRPLGIGNYISYVAGISKVNKWKFGGLTFIGIFPITLTMLIVGKNGNLKYVQSLMSNIQTYILIGGAILLIGFLTYKYFFKLKAKNSSCLNDESNIAKQSE</sequence>
<dbReference type="InterPro" id="IPR032816">
    <property type="entry name" value="VTT_dom"/>
</dbReference>
<evidence type="ECO:0000313" key="4">
    <source>
        <dbReference type="EMBL" id="RBP06699.1"/>
    </source>
</evidence>
<dbReference type="RefSeq" id="WP_113968119.1">
    <property type="nucleotide sequence ID" value="NZ_QNRJ01000002.1"/>
</dbReference>
<gene>
    <name evidence="4" type="ORF">DET59_10282</name>
</gene>
<dbReference type="OrthoDB" id="9813426at2"/>
<keyword evidence="2" id="KW-0472">Membrane</keyword>
<keyword evidence="2" id="KW-0812">Transmembrane</keyword>